<sequence>MRQATKNRIAEAAVARIPIQKCSRKATARNKGNHGTSNMAPATGLPIACRTVSKSRMAWTAAFELRPIIRFRIFGASKASSLRLALTRRRFRIASSADRANKATANARVMNSSVILPPVATTRS</sequence>
<organism evidence="1 2">
    <name type="scientific">Sphingomonas daechungensis</name>
    <dbReference type="NCBI Taxonomy" id="1176646"/>
    <lineage>
        <taxon>Bacteria</taxon>
        <taxon>Pseudomonadati</taxon>
        <taxon>Pseudomonadota</taxon>
        <taxon>Alphaproteobacteria</taxon>
        <taxon>Sphingomonadales</taxon>
        <taxon>Sphingomonadaceae</taxon>
        <taxon>Sphingomonas</taxon>
    </lineage>
</organism>
<dbReference type="EMBL" id="CP060780">
    <property type="protein sequence ID" value="QNP43857.1"/>
    <property type="molecule type" value="Genomic_DNA"/>
</dbReference>
<name>A0ABX6T4L3_9SPHN</name>
<dbReference type="Proteomes" id="UP000516134">
    <property type="component" value="Chromosome"/>
</dbReference>
<evidence type="ECO:0000313" key="2">
    <source>
        <dbReference type="Proteomes" id="UP000516134"/>
    </source>
</evidence>
<proteinExistence type="predicted"/>
<evidence type="ECO:0000313" key="1">
    <source>
        <dbReference type="EMBL" id="QNP43857.1"/>
    </source>
</evidence>
<accession>A0ABX6T4L3</accession>
<keyword evidence="2" id="KW-1185">Reference proteome</keyword>
<protein>
    <submittedName>
        <fullName evidence="1">Uncharacterized protein</fullName>
    </submittedName>
</protein>
<gene>
    <name evidence="1" type="ORF">H9L15_04255</name>
</gene>
<reference evidence="1 2" key="1">
    <citation type="submission" date="2020-08" db="EMBL/GenBank/DDBJ databases">
        <title>Genome sequence of Sphingomonas daechungensis KACC 18115T.</title>
        <authorList>
            <person name="Hyun D.-W."/>
            <person name="Bae J.-W."/>
        </authorList>
    </citation>
    <scope>NUCLEOTIDE SEQUENCE [LARGE SCALE GENOMIC DNA]</scope>
    <source>
        <strain evidence="1 2">KACC 18115</strain>
    </source>
</reference>